<reference evidence="7" key="2">
    <citation type="journal article" date="2023" name="IMA Fungus">
        <title>Comparative genomic study of the Penicillium genus elucidates a diverse pangenome and 15 lateral gene transfer events.</title>
        <authorList>
            <person name="Petersen C."/>
            <person name="Sorensen T."/>
            <person name="Nielsen M.R."/>
            <person name="Sondergaard T.E."/>
            <person name="Sorensen J.L."/>
            <person name="Fitzpatrick D.A."/>
            <person name="Frisvad J.C."/>
            <person name="Nielsen K.L."/>
        </authorList>
    </citation>
    <scope>NUCLEOTIDE SEQUENCE</scope>
    <source>
        <strain evidence="7">IBT 21472</strain>
    </source>
</reference>
<evidence type="ECO:0000256" key="5">
    <source>
        <dbReference type="ARBA" id="ARBA00023002"/>
    </source>
</evidence>
<dbReference type="Pfam" id="PF00743">
    <property type="entry name" value="FMO-like"/>
    <property type="match status" value="1"/>
</dbReference>
<dbReference type="Proteomes" id="UP001147746">
    <property type="component" value="Unassembled WGS sequence"/>
</dbReference>
<evidence type="ECO:0000256" key="4">
    <source>
        <dbReference type="ARBA" id="ARBA00022827"/>
    </source>
</evidence>
<dbReference type="GO" id="GO:0004499">
    <property type="term" value="F:N,N-dimethylaniline monooxygenase activity"/>
    <property type="evidence" value="ECO:0007669"/>
    <property type="project" value="InterPro"/>
</dbReference>
<comment type="similarity">
    <text evidence="2">Belongs to the FAD-binding monooxygenase family.</text>
</comment>
<protein>
    <submittedName>
        <fullName evidence="7">Uncharacterized protein</fullName>
    </submittedName>
</protein>
<dbReference type="PANTHER" id="PTHR42877">
    <property type="entry name" value="L-ORNITHINE N(5)-MONOOXYGENASE-RELATED"/>
    <property type="match status" value="1"/>
</dbReference>
<keyword evidence="5" id="KW-0560">Oxidoreductase</keyword>
<gene>
    <name evidence="7" type="ORF">N7476_004433</name>
</gene>
<reference evidence="7" key="1">
    <citation type="submission" date="2022-12" db="EMBL/GenBank/DDBJ databases">
        <authorList>
            <person name="Petersen C."/>
        </authorList>
    </citation>
    <scope>NUCLEOTIDE SEQUENCE</scope>
    <source>
        <strain evidence="7">IBT 21472</strain>
    </source>
</reference>
<dbReference type="EMBL" id="JAPZBO010000003">
    <property type="protein sequence ID" value="KAJ5321431.1"/>
    <property type="molecule type" value="Genomic_DNA"/>
</dbReference>
<evidence type="ECO:0000256" key="3">
    <source>
        <dbReference type="ARBA" id="ARBA00022630"/>
    </source>
</evidence>
<comment type="caution">
    <text evidence="7">The sequence shown here is derived from an EMBL/GenBank/DDBJ whole genome shotgun (WGS) entry which is preliminary data.</text>
</comment>
<feature type="region of interest" description="Disordered" evidence="6">
    <location>
        <begin position="1"/>
        <end position="38"/>
    </location>
</feature>
<dbReference type="InterPro" id="IPR036188">
    <property type="entry name" value="FAD/NAD-bd_sf"/>
</dbReference>
<dbReference type="InterPro" id="IPR051209">
    <property type="entry name" value="FAD-bind_Monooxygenase_sf"/>
</dbReference>
<comment type="cofactor">
    <cofactor evidence="1">
        <name>FAD</name>
        <dbReference type="ChEBI" id="CHEBI:57692"/>
    </cofactor>
</comment>
<evidence type="ECO:0000313" key="7">
    <source>
        <dbReference type="EMBL" id="KAJ5321431.1"/>
    </source>
</evidence>
<dbReference type="GO" id="GO:0050660">
    <property type="term" value="F:flavin adenine dinucleotide binding"/>
    <property type="evidence" value="ECO:0007669"/>
    <property type="project" value="InterPro"/>
</dbReference>
<organism evidence="7 8">
    <name type="scientific">Penicillium atrosanguineum</name>
    <dbReference type="NCBI Taxonomy" id="1132637"/>
    <lineage>
        <taxon>Eukaryota</taxon>
        <taxon>Fungi</taxon>
        <taxon>Dikarya</taxon>
        <taxon>Ascomycota</taxon>
        <taxon>Pezizomycotina</taxon>
        <taxon>Eurotiomycetes</taxon>
        <taxon>Eurotiomycetidae</taxon>
        <taxon>Eurotiales</taxon>
        <taxon>Aspergillaceae</taxon>
        <taxon>Penicillium</taxon>
    </lineage>
</organism>
<accession>A0A9W9U608</accession>
<dbReference type="InterPro" id="IPR020946">
    <property type="entry name" value="Flavin_mOase-like"/>
</dbReference>
<evidence type="ECO:0000313" key="8">
    <source>
        <dbReference type="Proteomes" id="UP001147746"/>
    </source>
</evidence>
<name>A0A9W9U608_9EURO</name>
<dbReference type="SUPFAM" id="SSF51905">
    <property type="entry name" value="FAD/NAD(P)-binding domain"/>
    <property type="match status" value="3"/>
</dbReference>
<evidence type="ECO:0000256" key="6">
    <source>
        <dbReference type="SAM" id="MobiDB-lite"/>
    </source>
</evidence>
<proteinExistence type="inferred from homology"/>
<evidence type="ECO:0000256" key="2">
    <source>
        <dbReference type="ARBA" id="ARBA00010139"/>
    </source>
</evidence>
<dbReference type="GO" id="GO:0050661">
    <property type="term" value="F:NADP binding"/>
    <property type="evidence" value="ECO:0007669"/>
    <property type="project" value="InterPro"/>
</dbReference>
<evidence type="ECO:0000256" key="1">
    <source>
        <dbReference type="ARBA" id="ARBA00001974"/>
    </source>
</evidence>
<keyword evidence="3" id="KW-0285">Flavoprotein</keyword>
<dbReference type="PANTHER" id="PTHR42877:SF7">
    <property type="entry name" value="FLAVIN-BINDING MONOOXYGENASE-RELATED"/>
    <property type="match status" value="1"/>
</dbReference>
<sequence length="609" mass="69375">MKRLSRVFSGSPKPVPQREYEDVRSSAAEKPLSHEPKSVIEGRSVDEARPLRVVVIGAGISGILACIRFVQRIPNIDLCIYDKNADIGGTWFENRYPGCACDIPAHTYQATFEPNKDWSQFYASAPEIHRYWKRVVDKYGCMKYIKLKQQVSEAAWNEHSSKWEIQVKDVDSGIVRSDQCDILIQATGALNNWKWPSIPGLHDFKGKLLHSAIWDEDYDYSNKNVAVVGNGSSGIQIVPGILPKVTHINHYVRSRTWIAPTFAREQVDKRGEGLENFKFTAEEIEDFKKDHSKYQQFRKGKNWTLHCVLTELTYALKDVELALQSIHGATLIGDPMQVEAHDIFVENMKRRLRNKPELLDDLVPSFPPACRRLTPGPGYLEALTDEKVDVIKSEIIKVDETGIMTSDGQHRAVDAIVCATGFDTTCTPRFPIKGRNGRTLEKHWEKTPETYISLATNEFPNYFISLGPNAGLGEGNLLLLIEKGIDYMSECIRKIQRDNIRTMAVKGNAVKQFTQYCDQYFEKTVFGAKCRSWYKGGTEDGRIVALWPVGSSLHAMKVFAHPRWEDFDYEYVNDNPTSWFGDGWTEKEKNDTIDVDYLDDDRIDFPIPV</sequence>
<keyword evidence="4" id="KW-0274">FAD</keyword>
<dbReference type="AlphaFoldDB" id="A0A9W9U608"/>
<dbReference type="Gene3D" id="3.50.50.60">
    <property type="entry name" value="FAD/NAD(P)-binding domain"/>
    <property type="match status" value="2"/>
</dbReference>
<keyword evidence="8" id="KW-1185">Reference proteome</keyword>